<dbReference type="SFLD" id="SFLDG01082">
    <property type="entry name" value="B12-binding_domain_containing"/>
    <property type="match status" value="1"/>
</dbReference>
<evidence type="ECO:0000256" key="1">
    <source>
        <dbReference type="ARBA" id="ARBA00001966"/>
    </source>
</evidence>
<feature type="domain" description="B12-binding" evidence="6">
    <location>
        <begin position="1"/>
        <end position="129"/>
    </location>
</feature>
<protein>
    <submittedName>
        <fullName evidence="8">TIGR04013 family B12-binding domain/radical SAM domain-containing protein</fullName>
    </submittedName>
</protein>
<dbReference type="InterPro" id="IPR023404">
    <property type="entry name" value="rSAM_horseshoe"/>
</dbReference>
<dbReference type="PANTHER" id="PTHR43409:SF17">
    <property type="entry name" value="METHYLTHIOTRANSFERASE MJ0865-RELATED"/>
    <property type="match status" value="1"/>
</dbReference>
<dbReference type="AlphaFoldDB" id="A0A7V3ZJ88"/>
<dbReference type="Gene3D" id="3.40.50.280">
    <property type="entry name" value="Cobalamin-binding domain"/>
    <property type="match status" value="1"/>
</dbReference>
<dbReference type="Gene3D" id="3.80.30.20">
    <property type="entry name" value="tm_1862 like domain"/>
    <property type="match status" value="1"/>
</dbReference>
<dbReference type="InterPro" id="IPR007197">
    <property type="entry name" value="rSAM"/>
</dbReference>
<dbReference type="GO" id="GO:0046872">
    <property type="term" value="F:metal ion binding"/>
    <property type="evidence" value="ECO:0007669"/>
    <property type="project" value="UniProtKB-KW"/>
</dbReference>
<name>A0A7V3ZJ88_DICTH</name>
<accession>A0A7V3ZJ88</accession>
<keyword evidence="3" id="KW-0479">Metal-binding</keyword>
<dbReference type="InterPro" id="IPR051198">
    <property type="entry name" value="BchE-like"/>
</dbReference>
<evidence type="ECO:0000256" key="5">
    <source>
        <dbReference type="ARBA" id="ARBA00023014"/>
    </source>
</evidence>
<comment type="cofactor">
    <cofactor evidence="1">
        <name>[4Fe-4S] cluster</name>
        <dbReference type="ChEBI" id="CHEBI:49883"/>
    </cofactor>
</comment>
<dbReference type="InterPro" id="IPR006158">
    <property type="entry name" value="Cobalamin-bd"/>
</dbReference>
<dbReference type="NCBIfam" id="TIGR04013">
    <property type="entry name" value="B12_SAM_MJ_1487"/>
    <property type="match status" value="1"/>
</dbReference>
<dbReference type="EMBL" id="DTDV01000017">
    <property type="protein sequence ID" value="HGK24012.1"/>
    <property type="molecule type" value="Genomic_DNA"/>
</dbReference>
<keyword evidence="5" id="KW-0411">Iron-sulfur</keyword>
<evidence type="ECO:0000256" key="4">
    <source>
        <dbReference type="ARBA" id="ARBA00023004"/>
    </source>
</evidence>
<dbReference type="SMART" id="SM00729">
    <property type="entry name" value="Elp3"/>
    <property type="match status" value="1"/>
</dbReference>
<dbReference type="PROSITE" id="PS51918">
    <property type="entry name" value="RADICAL_SAM"/>
    <property type="match status" value="1"/>
</dbReference>
<evidence type="ECO:0000259" key="6">
    <source>
        <dbReference type="PROSITE" id="PS51332"/>
    </source>
</evidence>
<dbReference type="InterPro" id="IPR023980">
    <property type="entry name" value="CHP04013_B12-bd/rSAM"/>
</dbReference>
<evidence type="ECO:0000256" key="3">
    <source>
        <dbReference type="ARBA" id="ARBA00022723"/>
    </source>
</evidence>
<proteinExistence type="predicted"/>
<dbReference type="Pfam" id="PF04055">
    <property type="entry name" value="Radical_SAM"/>
    <property type="match status" value="1"/>
</dbReference>
<feature type="domain" description="Radical SAM core" evidence="7">
    <location>
        <begin position="148"/>
        <end position="387"/>
    </location>
</feature>
<dbReference type="GO" id="GO:0031419">
    <property type="term" value="F:cobalamin binding"/>
    <property type="evidence" value="ECO:0007669"/>
    <property type="project" value="InterPro"/>
</dbReference>
<comment type="caution">
    <text evidence="8">The sequence shown here is derived from an EMBL/GenBank/DDBJ whole genome shotgun (WGS) entry which is preliminary data.</text>
</comment>
<evidence type="ECO:0000313" key="8">
    <source>
        <dbReference type="EMBL" id="HGK24012.1"/>
    </source>
</evidence>
<dbReference type="SFLD" id="SFLDS00029">
    <property type="entry name" value="Radical_SAM"/>
    <property type="match status" value="1"/>
</dbReference>
<dbReference type="SUPFAM" id="SSF51366">
    <property type="entry name" value="Ribulose-phoshate binding barrel"/>
    <property type="match status" value="1"/>
</dbReference>
<dbReference type="PANTHER" id="PTHR43409">
    <property type="entry name" value="ANAEROBIC MAGNESIUM-PROTOPORPHYRIN IX MONOMETHYL ESTER CYCLASE-RELATED"/>
    <property type="match status" value="1"/>
</dbReference>
<dbReference type="SUPFAM" id="SSF102114">
    <property type="entry name" value="Radical SAM enzymes"/>
    <property type="match status" value="1"/>
</dbReference>
<reference evidence="8" key="1">
    <citation type="journal article" date="2020" name="mSystems">
        <title>Genome- and Community-Level Interaction Insights into Carbon Utilization and Element Cycling Functions of Hydrothermarchaeota in Hydrothermal Sediment.</title>
        <authorList>
            <person name="Zhou Z."/>
            <person name="Liu Y."/>
            <person name="Xu W."/>
            <person name="Pan J."/>
            <person name="Luo Z.H."/>
            <person name="Li M."/>
        </authorList>
    </citation>
    <scope>NUCLEOTIDE SEQUENCE [LARGE SCALE GENOMIC DNA]</scope>
    <source>
        <strain evidence="8">SpSt-70</strain>
    </source>
</reference>
<keyword evidence="2" id="KW-0949">S-adenosyl-L-methionine</keyword>
<dbReference type="GO" id="GO:0051536">
    <property type="term" value="F:iron-sulfur cluster binding"/>
    <property type="evidence" value="ECO:0007669"/>
    <property type="project" value="UniProtKB-KW"/>
</dbReference>
<gene>
    <name evidence="8" type="ORF">ENU78_06230</name>
</gene>
<dbReference type="GO" id="GO:0003824">
    <property type="term" value="F:catalytic activity"/>
    <property type="evidence" value="ECO:0007669"/>
    <property type="project" value="InterPro"/>
</dbReference>
<evidence type="ECO:0000256" key="2">
    <source>
        <dbReference type="ARBA" id="ARBA00022691"/>
    </source>
</evidence>
<dbReference type="InterPro" id="IPR006638">
    <property type="entry name" value="Elp3/MiaA/NifB-like_rSAM"/>
</dbReference>
<organism evidence="8">
    <name type="scientific">Dictyoglomus thermophilum</name>
    <dbReference type="NCBI Taxonomy" id="14"/>
    <lineage>
        <taxon>Bacteria</taxon>
        <taxon>Pseudomonadati</taxon>
        <taxon>Dictyoglomota</taxon>
        <taxon>Dictyoglomia</taxon>
        <taxon>Dictyoglomales</taxon>
        <taxon>Dictyoglomaceae</taxon>
        <taxon>Dictyoglomus</taxon>
    </lineage>
</organism>
<dbReference type="InterPro" id="IPR011060">
    <property type="entry name" value="RibuloseP-bd_barrel"/>
</dbReference>
<dbReference type="CDD" id="cd02068">
    <property type="entry name" value="radical_SAM_B12_BD"/>
    <property type="match status" value="1"/>
</dbReference>
<dbReference type="CDD" id="cd01335">
    <property type="entry name" value="Radical_SAM"/>
    <property type="match status" value="1"/>
</dbReference>
<dbReference type="InterPro" id="IPR058240">
    <property type="entry name" value="rSAM_sf"/>
</dbReference>
<dbReference type="Pfam" id="PF02310">
    <property type="entry name" value="B12-binding"/>
    <property type="match status" value="1"/>
</dbReference>
<sequence>MSYKILFYDNKQNKYSVNALLGALEGSFKPLEVEVISSEKLGSWLENIEKDTVYIFCVSFFTTQFFEIEALLRKIKSKIENIKIIVGGPHASGDPESAIKIGADIVVVGEGEKLFLDIIDRIISGEDVKGIFKAKGFVNLDEFSPFSLKFKRFGPIEISRGCPYGCYFCQTPRIFGGVMRHRSVEKILDLVKVMNNLNLKDIRFVTPNAFAYGSNTGKDVNLVKIEELLSGIRKVIGKKGRIFFGSFPSEVRPEHVKEETLELVKTYANNDNLVIGAQSGSQRILDLSHRAHTVEDVYKAVELTLKYNLKANVDFIFGLPYEEEKDIEETVRFIEELVKMGAKVHAHTFMPLPGTPFAKFPPGKIEGLYKKVINRLLPKGVIFGNFREQEKIAWDLYKYFSSKEE</sequence>
<evidence type="ECO:0000259" key="7">
    <source>
        <dbReference type="PROSITE" id="PS51918"/>
    </source>
</evidence>
<keyword evidence="4" id="KW-0408">Iron</keyword>
<dbReference type="PROSITE" id="PS51332">
    <property type="entry name" value="B12_BINDING"/>
    <property type="match status" value="1"/>
</dbReference>